<dbReference type="NCBIfam" id="TIGR03696">
    <property type="entry name" value="Rhs_assc_core"/>
    <property type="match status" value="1"/>
</dbReference>
<feature type="domain" description="DUF6531" evidence="2">
    <location>
        <begin position="279"/>
        <end position="348"/>
    </location>
</feature>
<gene>
    <name evidence="4" type="ORF">SAMN02910411_1549</name>
</gene>
<feature type="domain" description="Teneurin-like YD-shell" evidence="3">
    <location>
        <begin position="666"/>
        <end position="818"/>
    </location>
</feature>
<dbReference type="SUPFAM" id="SSF63829">
    <property type="entry name" value="Calcium-dependent phosphotriesterase"/>
    <property type="match status" value="1"/>
</dbReference>
<dbReference type="InterPro" id="IPR006530">
    <property type="entry name" value="YD"/>
</dbReference>
<dbReference type="NCBIfam" id="TIGR01643">
    <property type="entry name" value="YD_repeat_2x"/>
    <property type="match status" value="10"/>
</dbReference>
<dbReference type="PANTHER" id="PTHR32305">
    <property type="match status" value="1"/>
</dbReference>
<sequence length="1836" mass="205631">MSYADAQGKIEVGEVDIEWDVAALRSYFDDCQKIYNDFLLMSDALITAFEAFANDETHKGPEADSAKHFIEERQKPLLMDITNDIQKLMDLQNNLMDDFSETVDSSSTAKISTAQLRQIMLDFISYEDCLESNGKTIEAMAEMLKQTCWEVGTYTVPDYRNFYKELEKITSNDGLSGIVPELKQALHDFDEAHKDDISGSDYKTIFDTIKTNLDTFMAGFGNGKYYDISTYDATGGKLPWVTPRDVLTGEALEEYNQYCDDMEDYLQGKKPRCAVYRYDPVNMCNGNYINEHEDVSLGGRYTLSFKRFYNAQSTKEGSLGLGWTHSFEKRIYEDETTKKIKIDYSDGSKGSFFCINEKKHLYMEEHGEPGILEKLTDGYVITQDNGDYERFDVLGKLVAMGDNDGDNVSLSYEKSDSGKWLLSKVEAKNKNSLTFTYLKDENKGLIEKVTDQTGRSVSYAYEDKRLVSITEVDGAIRKFTYDSKNRIKEVINPKGIVAITNEYDSKGRTTKQSFPDETTMTYEYDDEKMTTVATEQNGNQVVYTHDDMGRHTKTKYYDGEERYTYNKRNQKTSFTDKRGNTTRFSYDNKGHLTKIVDALGNKTSITYRADGKPMAVKGVKGEEYKYEYDLDGKLFEIRNPLNETNRFYYRDGNLEKTRNAAGALTWFSYDDRSNVNTIKDPDGVVTEYSYDNLNRVVATKNADGAITKYEYDNADRITRTIDALGNTREYTYDEMGKVTSVKEADGTIKNYDINIMGRVSKVVDEAGRVTEITYNAMGKQEKVLLPNGGVIKYDYDPLMRLMKVTDPEGRTTGYAYDRNGNVIEEYLGDVKVRSLDYDALNRIIKEVDALGHEKTYAYDESGNLIEMTDTLGNKYTREYDLLGRVTKETDPLGNETSYTYSRLGEIETITDAAGRVRRFEYTNAGKLNVIYFCGKIEQLLKYDKVGRVEARVFADGYKISYSYDVLSRVSKVEGSDGRTVSYEYDAMGRATKVVDGRSTTLYTYTQTGRLKSVVDALGNETAYTYDTLDNLQSVHRAEGTIESKDERMPVVGKDGHVTLYSYNLSGQLTKVTDALGQEETYEYDQYGRLKTKTDRDNYATNYKYNDLGVVTEVGYADGRSVAFSYNELNQLNEINDWLGKTTLENDILGRLTKVTDYQNRTVGYEYNSIGEKTKLTYPDGRVAEYNYDEEGKLSAVVGNEEETSYSYDEFGRLVNKSFANGVMQEYSYLPGGNLRSMESHDKEGVLDKYFYTYDNTGLISGINRKRRGLDAVSGQYDYKYDAIGRLTESSLNGLVKSAYEYDAFGNRTSLVENETKTTYNYDVLDRLVEAKEFNNSQAIVKTYDYDKRGNQTKEFVDGLLEKTFTFDATNMLAKVTDATKGELENQYNGLGFRVASTRPEEKIEYLCDLSRDYYNLLERTVNGEKESFIYDNNVISMSKAGSNYYYLQDELGSPMYMTGTDGVAVSSYAFDDFGRNIDPRTGKQRKHDYTTNGNIIQPFAFTGYQEDEVSGLKFAQARFYDASAGRFQSEDNVKGFTNAPFTLNHYGYCFSNPIGIADNNGNWPKWITNAADAVGDTVNKATTAVADGAKKAVNAAGEFYHDHKEIINATLITAAAVTVTVATCGAGTALAVGAMSVGGGIVMGATSKDGFEKGFARGMADTSVMVASFAANPAGTILGFGGQAVTDLINGELSSPETYAASSFGGAIANTENISLANAKGGAASAFMNDMLTNSVTDKHVENGKMLSDTLRGAIIGGAFDFGSWALKGIKPGAVKAEVESLTNPLGLISNFDTRSVKNIIDDFGRAAFGLNGGTNIIMNYADTYITDKFQKCFGE</sequence>
<feature type="domain" description="Teneurin-like YD-shell" evidence="3">
    <location>
        <begin position="1252"/>
        <end position="1554"/>
    </location>
</feature>
<protein>
    <submittedName>
        <fullName evidence="4">RHS repeat-associated core domain-containing protein</fullName>
    </submittedName>
</protein>
<keyword evidence="1" id="KW-0677">Repeat</keyword>
<dbReference type="PANTHER" id="PTHR32305:SF15">
    <property type="entry name" value="PROTEIN RHSA-RELATED"/>
    <property type="match status" value="1"/>
</dbReference>
<evidence type="ECO:0000259" key="3">
    <source>
        <dbReference type="Pfam" id="PF25023"/>
    </source>
</evidence>
<dbReference type="Gene3D" id="2.180.10.10">
    <property type="entry name" value="RHS repeat-associated core"/>
    <property type="match status" value="5"/>
</dbReference>
<accession>A0A285RX22</accession>
<dbReference type="EMBL" id="OBMR01000004">
    <property type="protein sequence ID" value="SOB98841.1"/>
    <property type="molecule type" value="Genomic_DNA"/>
</dbReference>
<feature type="domain" description="Teneurin-like YD-shell" evidence="3">
    <location>
        <begin position="517"/>
        <end position="649"/>
    </location>
</feature>
<feature type="domain" description="Teneurin-like YD-shell" evidence="3">
    <location>
        <begin position="1056"/>
        <end position="1213"/>
    </location>
</feature>
<dbReference type="InterPro" id="IPR031325">
    <property type="entry name" value="RHS_repeat"/>
</dbReference>
<dbReference type="InterPro" id="IPR056823">
    <property type="entry name" value="TEN-like_YD-shell"/>
</dbReference>
<evidence type="ECO:0000313" key="4">
    <source>
        <dbReference type="EMBL" id="SOB98841.1"/>
    </source>
</evidence>
<dbReference type="RefSeq" id="WP_097076061.1">
    <property type="nucleotide sequence ID" value="NZ_OBMR01000004.1"/>
</dbReference>
<name>A0A285RX22_9FIRM</name>
<dbReference type="Proteomes" id="UP000219563">
    <property type="component" value="Unassembled WGS sequence"/>
</dbReference>
<evidence type="ECO:0000259" key="2">
    <source>
        <dbReference type="Pfam" id="PF20148"/>
    </source>
</evidence>
<dbReference type="Pfam" id="PF05593">
    <property type="entry name" value="RHS_repeat"/>
    <property type="match status" value="3"/>
</dbReference>
<evidence type="ECO:0000256" key="1">
    <source>
        <dbReference type="ARBA" id="ARBA00022737"/>
    </source>
</evidence>
<evidence type="ECO:0000313" key="5">
    <source>
        <dbReference type="Proteomes" id="UP000219563"/>
    </source>
</evidence>
<proteinExistence type="predicted"/>
<organism evidence="4 5">
    <name type="scientific">Pseudobutyrivibrio ruminis DSM 9787</name>
    <dbReference type="NCBI Taxonomy" id="1123011"/>
    <lineage>
        <taxon>Bacteria</taxon>
        <taxon>Bacillati</taxon>
        <taxon>Bacillota</taxon>
        <taxon>Clostridia</taxon>
        <taxon>Lachnospirales</taxon>
        <taxon>Lachnospiraceae</taxon>
        <taxon>Pseudobutyrivibrio</taxon>
    </lineage>
</organism>
<dbReference type="InterPro" id="IPR050708">
    <property type="entry name" value="T6SS_VgrG/RHS"/>
</dbReference>
<reference evidence="4 5" key="1">
    <citation type="submission" date="2017-08" db="EMBL/GenBank/DDBJ databases">
        <authorList>
            <person name="de Groot N.N."/>
        </authorList>
    </citation>
    <scope>NUCLEOTIDE SEQUENCE [LARGE SCALE GENOMIC DNA]</scope>
    <source>
        <strain evidence="4 5">DSM 9787</strain>
    </source>
</reference>
<dbReference type="Pfam" id="PF25023">
    <property type="entry name" value="TEN_YD-shell"/>
    <property type="match status" value="4"/>
</dbReference>
<dbReference type="InterPro" id="IPR045351">
    <property type="entry name" value="DUF6531"/>
</dbReference>
<dbReference type="Pfam" id="PF20148">
    <property type="entry name" value="DUF6531"/>
    <property type="match status" value="1"/>
</dbReference>
<dbReference type="InterPro" id="IPR022385">
    <property type="entry name" value="Rhs_assc_core"/>
</dbReference>